<dbReference type="SUPFAM" id="SSF49503">
    <property type="entry name" value="Cupredoxins"/>
    <property type="match status" value="1"/>
</dbReference>
<dbReference type="AlphaFoldDB" id="A0A517LIC4"/>
<dbReference type="OrthoDB" id="2331100at2759"/>
<dbReference type="STRING" id="50376.A0A517LIC4"/>
<evidence type="ECO:0000256" key="1">
    <source>
        <dbReference type="SAM" id="SignalP"/>
    </source>
</evidence>
<organism evidence="2 3">
    <name type="scientific">Venturia effusa</name>
    <dbReference type="NCBI Taxonomy" id="50376"/>
    <lineage>
        <taxon>Eukaryota</taxon>
        <taxon>Fungi</taxon>
        <taxon>Dikarya</taxon>
        <taxon>Ascomycota</taxon>
        <taxon>Pezizomycotina</taxon>
        <taxon>Dothideomycetes</taxon>
        <taxon>Pleosporomycetidae</taxon>
        <taxon>Venturiales</taxon>
        <taxon>Venturiaceae</taxon>
        <taxon>Venturia</taxon>
    </lineage>
</organism>
<feature type="chain" id="PRO_5022129875" description="Phytocyanin domain-containing protein" evidence="1">
    <location>
        <begin position="19"/>
        <end position="211"/>
    </location>
</feature>
<dbReference type="InterPro" id="IPR008972">
    <property type="entry name" value="Cupredoxin"/>
</dbReference>
<dbReference type="PANTHER" id="PTHR34883">
    <property type="entry name" value="SERINE-RICH PROTEIN, PUTATIVE-RELATED-RELATED"/>
    <property type="match status" value="1"/>
</dbReference>
<dbReference type="Proteomes" id="UP000316270">
    <property type="component" value="Chromosome 13"/>
</dbReference>
<name>A0A517LIC4_9PEZI</name>
<dbReference type="CDD" id="cd00920">
    <property type="entry name" value="Cupredoxin"/>
    <property type="match status" value="1"/>
</dbReference>
<dbReference type="EMBL" id="CP042197">
    <property type="protein sequence ID" value="QDS75394.1"/>
    <property type="molecule type" value="Genomic_DNA"/>
</dbReference>
<sequence length="211" mass="21966">MLRPFLVGLSTLLSFTRAQNGSPTVPSSPTVASSPNSPLHTIAVGKDGTTKFDPEISVVTPGSKVVFQFYPGHHSVVQGSFDKPCSPTSNLAFYSGKVDIDSGPASQIFTVAVDDPDPIWFYCGSGSHCEEGEVGVINPSPNKTLAMYLSGVSKANKTTLPVTNNIQGGVLNSTTPTSAASTMAKEKARIVSISLLSIASSLLSSIFIALS</sequence>
<evidence type="ECO:0000313" key="3">
    <source>
        <dbReference type="Proteomes" id="UP000316270"/>
    </source>
</evidence>
<dbReference type="Gene3D" id="2.60.40.420">
    <property type="entry name" value="Cupredoxins - blue copper proteins"/>
    <property type="match status" value="1"/>
</dbReference>
<keyword evidence="3" id="KW-1185">Reference proteome</keyword>
<feature type="signal peptide" evidence="1">
    <location>
        <begin position="1"/>
        <end position="18"/>
    </location>
</feature>
<reference evidence="2 3" key="1">
    <citation type="submission" date="2019-07" db="EMBL/GenBank/DDBJ databases">
        <title>Finished genome of Venturia effusa.</title>
        <authorList>
            <person name="Young C.A."/>
            <person name="Cox M.P."/>
            <person name="Ganley A.R.D."/>
            <person name="David W.J."/>
        </authorList>
    </citation>
    <scope>NUCLEOTIDE SEQUENCE [LARGE SCALE GENOMIC DNA]</scope>
    <source>
        <strain evidence="3">albino</strain>
    </source>
</reference>
<keyword evidence="1" id="KW-0732">Signal</keyword>
<accession>A0A517LIC4</accession>
<proteinExistence type="predicted"/>
<protein>
    <recommendedName>
        <fullName evidence="4">Phytocyanin domain-containing protein</fullName>
    </recommendedName>
</protein>
<dbReference type="PANTHER" id="PTHR34883:SF15">
    <property type="entry name" value="EXTRACELLULAR SERINE-RICH PROTEIN"/>
    <property type="match status" value="1"/>
</dbReference>
<evidence type="ECO:0000313" key="2">
    <source>
        <dbReference type="EMBL" id="QDS75394.1"/>
    </source>
</evidence>
<dbReference type="InterPro" id="IPR052953">
    <property type="entry name" value="Ser-rich/MCO-related"/>
</dbReference>
<evidence type="ECO:0008006" key="4">
    <source>
        <dbReference type="Google" id="ProtNLM"/>
    </source>
</evidence>
<gene>
    <name evidence="2" type="ORF">FKW77_002894</name>
</gene>